<dbReference type="Gene3D" id="2.60.120.330">
    <property type="entry name" value="B-lactam Antibiotic, Isopenicillin N Synthase, Chain"/>
    <property type="match status" value="1"/>
</dbReference>
<dbReference type="PROSITE" id="PS51471">
    <property type="entry name" value="FE2OG_OXY"/>
    <property type="match status" value="1"/>
</dbReference>
<dbReference type="EMBL" id="JBBNAE010000006">
    <property type="protein sequence ID" value="KAK9115747.1"/>
    <property type="molecule type" value="Genomic_DNA"/>
</dbReference>
<sequence length="585" mass="66905">MSSGRELGIGSLPVENVQELASYKELNSVPDRYVRPELEFDVVCLDDSLKIPIIDFSKLNDDQQFANDELMNFRNACEEWGFFQLINHGVSEDLIEKMKDDIKEFFKLPLEKKNAYAQLPNSIEGYGQLFVVSEDQKLDWADMLLCRTLPLDQRNMRYWPAHPPSFRETLDQYSTGMQRVALVLFGLLAKNLDLEPEKVTDHFKNGAQAMRINYYPPAPQADKVLGISPHSDPNGLTLLLQVNEVHGLQIRRNGTWVPVEPIPGALTVNIGDIIEVMSNGTYKSIEHRVVINPKEERLSIAAFHSLTPDGIISPIPDLLKENDPNYITMSFKELNKRFLAQKLDGKSFLERNGVHGWIRGEKILKMEYLLEEIGHRSSIRNQPSRDIIRFLLETEQDMNLTEQELDKWIEQMDQEAEEEIKSILQKISAETMSAIPLESVEVNEVTPIEDYWSEPEEIIEVSLHEPDISIEQNEADEAENEIDVILERSEEPQKESKEDQPLVLVKPPTLPCIFVRPYKGMVVKERSPIFYTADIFVSADHNLIDSYVLEVPDELLHLKEGMYDELPKSIDASFVVDISKGEGIT</sequence>
<dbReference type="Pfam" id="PF03171">
    <property type="entry name" value="2OG-FeII_Oxy"/>
    <property type="match status" value="1"/>
</dbReference>
<proteinExistence type="inferred from homology"/>
<keyword evidence="5" id="KW-0408">Iron</keyword>
<evidence type="ECO:0000256" key="5">
    <source>
        <dbReference type="ARBA" id="ARBA00023004"/>
    </source>
</evidence>
<comment type="cofactor">
    <cofactor evidence="1">
        <name>Fe cation</name>
        <dbReference type="ChEBI" id="CHEBI:24875"/>
    </cofactor>
</comment>
<organism evidence="8 9">
    <name type="scientific">Stephania japonica</name>
    <dbReference type="NCBI Taxonomy" id="461633"/>
    <lineage>
        <taxon>Eukaryota</taxon>
        <taxon>Viridiplantae</taxon>
        <taxon>Streptophyta</taxon>
        <taxon>Embryophyta</taxon>
        <taxon>Tracheophyta</taxon>
        <taxon>Spermatophyta</taxon>
        <taxon>Magnoliopsida</taxon>
        <taxon>Ranunculales</taxon>
        <taxon>Menispermaceae</taxon>
        <taxon>Menispermoideae</taxon>
        <taxon>Cissampelideae</taxon>
        <taxon>Stephania</taxon>
    </lineage>
</organism>
<dbReference type="InterPro" id="IPR050295">
    <property type="entry name" value="Plant_2OG-oxidoreductases"/>
</dbReference>
<evidence type="ECO:0000256" key="3">
    <source>
        <dbReference type="ARBA" id="ARBA00022723"/>
    </source>
</evidence>
<dbReference type="GO" id="GO:0097295">
    <property type="term" value="P:morphine biosynthetic process"/>
    <property type="evidence" value="ECO:0007669"/>
    <property type="project" value="UniProtKB-ARBA"/>
</dbReference>
<dbReference type="Proteomes" id="UP001417504">
    <property type="component" value="Unassembled WGS sequence"/>
</dbReference>
<reference evidence="8 9" key="1">
    <citation type="submission" date="2024-01" db="EMBL/GenBank/DDBJ databases">
        <title>Genome assemblies of Stephania.</title>
        <authorList>
            <person name="Yang L."/>
        </authorList>
    </citation>
    <scope>NUCLEOTIDE SEQUENCE [LARGE SCALE GENOMIC DNA]</scope>
    <source>
        <strain evidence="8">QJT</strain>
        <tissue evidence="8">Leaf</tissue>
    </source>
</reference>
<dbReference type="AlphaFoldDB" id="A0AAP0NQ77"/>
<keyword evidence="9" id="KW-1185">Reference proteome</keyword>
<feature type="coiled-coil region" evidence="6">
    <location>
        <begin position="391"/>
        <end position="418"/>
    </location>
</feature>
<evidence type="ECO:0000259" key="7">
    <source>
        <dbReference type="PROSITE" id="PS51471"/>
    </source>
</evidence>
<evidence type="ECO:0000313" key="9">
    <source>
        <dbReference type="Proteomes" id="UP001417504"/>
    </source>
</evidence>
<evidence type="ECO:0000256" key="6">
    <source>
        <dbReference type="SAM" id="Coils"/>
    </source>
</evidence>
<keyword evidence="6" id="KW-0175">Coiled coil</keyword>
<feature type="domain" description="Fe2OG dioxygenase" evidence="7">
    <location>
        <begin position="206"/>
        <end position="306"/>
    </location>
</feature>
<dbReference type="GO" id="GO:0046872">
    <property type="term" value="F:metal ion binding"/>
    <property type="evidence" value="ECO:0007669"/>
    <property type="project" value="UniProtKB-KW"/>
</dbReference>
<comment type="similarity">
    <text evidence="2">Belongs to the iron/ascorbate-dependent oxidoreductase family.</text>
</comment>
<dbReference type="PANTHER" id="PTHR47991">
    <property type="entry name" value="OXOGLUTARATE/IRON-DEPENDENT DIOXYGENASE"/>
    <property type="match status" value="1"/>
</dbReference>
<dbReference type="InterPro" id="IPR026992">
    <property type="entry name" value="DIOX_N"/>
</dbReference>
<evidence type="ECO:0000313" key="8">
    <source>
        <dbReference type="EMBL" id="KAK9115747.1"/>
    </source>
</evidence>
<name>A0AAP0NQ77_9MAGN</name>
<accession>A0AAP0NQ77</accession>
<keyword evidence="3" id="KW-0479">Metal-binding</keyword>
<dbReference type="InterPro" id="IPR044861">
    <property type="entry name" value="IPNS-like_FE2OG_OXY"/>
</dbReference>
<gene>
    <name evidence="8" type="ORF">Sjap_014694</name>
</gene>
<dbReference type="GO" id="GO:0016706">
    <property type="term" value="F:2-oxoglutarate-dependent dioxygenase activity"/>
    <property type="evidence" value="ECO:0007669"/>
    <property type="project" value="UniProtKB-ARBA"/>
</dbReference>
<dbReference type="InterPro" id="IPR005123">
    <property type="entry name" value="Oxoglu/Fe-dep_dioxygenase_dom"/>
</dbReference>
<dbReference type="InterPro" id="IPR027443">
    <property type="entry name" value="IPNS-like_sf"/>
</dbReference>
<dbReference type="FunFam" id="2.60.120.330:FF:000001">
    <property type="entry name" value="Protein SRG1"/>
    <property type="match status" value="1"/>
</dbReference>
<dbReference type="Pfam" id="PF14226">
    <property type="entry name" value="DIOX_N"/>
    <property type="match status" value="1"/>
</dbReference>
<evidence type="ECO:0000256" key="2">
    <source>
        <dbReference type="ARBA" id="ARBA00008056"/>
    </source>
</evidence>
<keyword evidence="4" id="KW-0560">Oxidoreductase</keyword>
<evidence type="ECO:0000256" key="4">
    <source>
        <dbReference type="ARBA" id="ARBA00023002"/>
    </source>
</evidence>
<protein>
    <recommendedName>
        <fullName evidence="7">Fe2OG dioxygenase domain-containing protein</fullName>
    </recommendedName>
</protein>
<evidence type="ECO:0000256" key="1">
    <source>
        <dbReference type="ARBA" id="ARBA00001962"/>
    </source>
</evidence>
<dbReference type="SUPFAM" id="SSF51197">
    <property type="entry name" value="Clavaminate synthase-like"/>
    <property type="match status" value="1"/>
</dbReference>
<comment type="caution">
    <text evidence="8">The sequence shown here is derived from an EMBL/GenBank/DDBJ whole genome shotgun (WGS) entry which is preliminary data.</text>
</comment>